<sequence>MQSCKQIDLLMCFGLEKASGSPPLDSKLHQRPEICFLQTRFSSLIPHLEKDSSCPFREWSQVKE</sequence>
<name>A0AA35NZF1_9SAUR</name>
<evidence type="ECO:0000313" key="2">
    <source>
        <dbReference type="Proteomes" id="UP001178461"/>
    </source>
</evidence>
<dbReference type="Proteomes" id="UP001178461">
    <property type="component" value="Chromosome 2"/>
</dbReference>
<gene>
    <name evidence="1" type="ORF">PODLI_1B041202</name>
</gene>
<protein>
    <submittedName>
        <fullName evidence="1">Uncharacterized protein</fullName>
    </submittedName>
</protein>
<dbReference type="AlphaFoldDB" id="A0AA35NZF1"/>
<dbReference type="EMBL" id="OX395127">
    <property type="protein sequence ID" value="CAI5767215.1"/>
    <property type="molecule type" value="Genomic_DNA"/>
</dbReference>
<organism evidence="1 2">
    <name type="scientific">Podarcis lilfordi</name>
    <name type="common">Lilford's wall lizard</name>
    <dbReference type="NCBI Taxonomy" id="74358"/>
    <lineage>
        <taxon>Eukaryota</taxon>
        <taxon>Metazoa</taxon>
        <taxon>Chordata</taxon>
        <taxon>Craniata</taxon>
        <taxon>Vertebrata</taxon>
        <taxon>Euteleostomi</taxon>
        <taxon>Lepidosauria</taxon>
        <taxon>Squamata</taxon>
        <taxon>Bifurcata</taxon>
        <taxon>Unidentata</taxon>
        <taxon>Episquamata</taxon>
        <taxon>Laterata</taxon>
        <taxon>Lacertibaenia</taxon>
        <taxon>Lacertidae</taxon>
        <taxon>Podarcis</taxon>
    </lineage>
</organism>
<keyword evidence="2" id="KW-1185">Reference proteome</keyword>
<evidence type="ECO:0000313" key="1">
    <source>
        <dbReference type="EMBL" id="CAI5767215.1"/>
    </source>
</evidence>
<reference evidence="1" key="1">
    <citation type="submission" date="2022-12" db="EMBL/GenBank/DDBJ databases">
        <authorList>
            <person name="Alioto T."/>
            <person name="Alioto T."/>
            <person name="Gomez Garrido J."/>
        </authorList>
    </citation>
    <scope>NUCLEOTIDE SEQUENCE</scope>
</reference>
<accession>A0AA35NZF1</accession>
<proteinExistence type="predicted"/>